<dbReference type="PROSITE" id="PS50181">
    <property type="entry name" value="FBOX"/>
    <property type="match status" value="1"/>
</dbReference>
<keyword evidence="3" id="KW-1185">Reference proteome</keyword>
<organism evidence="2 3">
    <name type="scientific">Artemisia annua</name>
    <name type="common">Sweet wormwood</name>
    <dbReference type="NCBI Taxonomy" id="35608"/>
    <lineage>
        <taxon>Eukaryota</taxon>
        <taxon>Viridiplantae</taxon>
        <taxon>Streptophyta</taxon>
        <taxon>Embryophyta</taxon>
        <taxon>Tracheophyta</taxon>
        <taxon>Spermatophyta</taxon>
        <taxon>Magnoliopsida</taxon>
        <taxon>eudicotyledons</taxon>
        <taxon>Gunneridae</taxon>
        <taxon>Pentapetalae</taxon>
        <taxon>asterids</taxon>
        <taxon>campanulids</taxon>
        <taxon>Asterales</taxon>
        <taxon>Asteraceae</taxon>
        <taxon>Asteroideae</taxon>
        <taxon>Anthemideae</taxon>
        <taxon>Artemisiinae</taxon>
        <taxon>Artemisia</taxon>
    </lineage>
</organism>
<gene>
    <name evidence="2" type="ORF">CTI12_AA586530</name>
</gene>
<dbReference type="Gene3D" id="1.20.1280.50">
    <property type="match status" value="1"/>
</dbReference>
<evidence type="ECO:0000259" key="1">
    <source>
        <dbReference type="PROSITE" id="PS50181"/>
    </source>
</evidence>
<feature type="domain" description="F-box" evidence="1">
    <location>
        <begin position="17"/>
        <end position="63"/>
    </location>
</feature>
<reference evidence="2 3" key="1">
    <citation type="journal article" date="2018" name="Mol. Plant">
        <title>The genome of Artemisia annua provides insight into the evolution of Asteraceae family and artemisinin biosynthesis.</title>
        <authorList>
            <person name="Shen Q."/>
            <person name="Zhang L."/>
            <person name="Liao Z."/>
            <person name="Wang S."/>
            <person name="Yan T."/>
            <person name="Shi P."/>
            <person name="Liu M."/>
            <person name="Fu X."/>
            <person name="Pan Q."/>
            <person name="Wang Y."/>
            <person name="Lv Z."/>
            <person name="Lu X."/>
            <person name="Zhang F."/>
            <person name="Jiang W."/>
            <person name="Ma Y."/>
            <person name="Chen M."/>
            <person name="Hao X."/>
            <person name="Li L."/>
            <person name="Tang Y."/>
            <person name="Lv G."/>
            <person name="Zhou Y."/>
            <person name="Sun X."/>
            <person name="Brodelius P.E."/>
            <person name="Rose J.K.C."/>
            <person name="Tang K."/>
        </authorList>
    </citation>
    <scope>NUCLEOTIDE SEQUENCE [LARGE SCALE GENOMIC DNA]</scope>
    <source>
        <strain evidence="3">cv. Huhao1</strain>
        <tissue evidence="2">Leaf</tissue>
    </source>
</reference>
<dbReference type="STRING" id="35608.A0A2U1KMC8"/>
<dbReference type="Proteomes" id="UP000245207">
    <property type="component" value="Unassembled WGS sequence"/>
</dbReference>
<dbReference type="InterPro" id="IPR001810">
    <property type="entry name" value="F-box_dom"/>
</dbReference>
<dbReference type="EMBL" id="PKPP01016257">
    <property type="protein sequence ID" value="PWA37872.1"/>
    <property type="molecule type" value="Genomic_DNA"/>
</dbReference>
<proteinExistence type="predicted"/>
<comment type="caution">
    <text evidence="2">The sequence shown here is derived from an EMBL/GenBank/DDBJ whole genome shotgun (WGS) entry which is preliminary data.</text>
</comment>
<protein>
    <submittedName>
        <fullName evidence="2">Phloem protein 2-B1</fullName>
    </submittedName>
</protein>
<dbReference type="OrthoDB" id="1918565at2759"/>
<dbReference type="AlphaFoldDB" id="A0A2U1KMC8"/>
<dbReference type="CDD" id="cd22162">
    <property type="entry name" value="F-box_AtSKIP3-like"/>
    <property type="match status" value="1"/>
</dbReference>
<accession>A0A2U1KMC8</accession>
<dbReference type="PANTHER" id="PTHR32278">
    <property type="entry name" value="F-BOX DOMAIN-CONTAINING PROTEIN"/>
    <property type="match status" value="1"/>
</dbReference>
<dbReference type="PANTHER" id="PTHR32278:SF111">
    <property type="entry name" value="F-BOX PROTEIN PP2-B12-RELATED"/>
    <property type="match status" value="1"/>
</dbReference>
<dbReference type="Pfam" id="PF00646">
    <property type="entry name" value="F-box"/>
    <property type="match status" value="1"/>
</dbReference>
<name>A0A2U1KMC8_ARTAN</name>
<sequence length="312" mass="35100">MRTWILKMDNNHDHENGNFFENLPEGFVANALALTSPRDVCRLSLVCTVFRSAAEWDAVWEKFLPLDYHKILMEAEGGGGGACGLVRSGSKKELYISLCDHPLIIDGGNKSFSLDKWSGKKCYMLAARDLSIVWGDTPRYWRWVSVPESRFAEAAELMSVCWLEVHGKIDTSMLSKDTSYVAYLVYKSSPDIYGFEHQPAEVSIGVNGVQSQTMTVYLDPEAWQRQRYGHGLAGRRMGIINRIRRLGSHSNDGPPLNGPKPRPDGWLEIELGEFYNEKGQEGELEMRVMEVKGGNWKGGLIVQGIEIRPKAN</sequence>
<dbReference type="InterPro" id="IPR036047">
    <property type="entry name" value="F-box-like_dom_sf"/>
</dbReference>
<evidence type="ECO:0000313" key="2">
    <source>
        <dbReference type="EMBL" id="PWA37872.1"/>
    </source>
</evidence>
<dbReference type="SUPFAM" id="SSF81383">
    <property type="entry name" value="F-box domain"/>
    <property type="match status" value="1"/>
</dbReference>
<dbReference type="Pfam" id="PF14299">
    <property type="entry name" value="PP2"/>
    <property type="match status" value="1"/>
</dbReference>
<evidence type="ECO:0000313" key="3">
    <source>
        <dbReference type="Proteomes" id="UP000245207"/>
    </source>
</evidence>
<dbReference type="InterPro" id="IPR025886">
    <property type="entry name" value="PP2-like"/>
</dbReference>